<feature type="transmembrane region" description="Helical" evidence="1">
    <location>
        <begin position="7"/>
        <end position="28"/>
    </location>
</feature>
<dbReference type="SMART" id="SM00849">
    <property type="entry name" value="Lactamase_B"/>
    <property type="match status" value="1"/>
</dbReference>
<dbReference type="PANTHER" id="PTHR30619:SF1">
    <property type="entry name" value="RECOMBINATION PROTEIN 2"/>
    <property type="match status" value="1"/>
</dbReference>
<feature type="domain" description="Metallo-beta-lactamase" evidence="2">
    <location>
        <begin position="44"/>
        <end position="243"/>
    </location>
</feature>
<dbReference type="AlphaFoldDB" id="A0A2H0UXG5"/>
<keyword evidence="1" id="KW-1133">Transmembrane helix</keyword>
<dbReference type="InterPro" id="IPR001279">
    <property type="entry name" value="Metallo-B-lactamas"/>
</dbReference>
<protein>
    <submittedName>
        <fullName evidence="3">MBL fold metallo-hydrolase</fullName>
    </submittedName>
</protein>
<dbReference type="InterPro" id="IPR052159">
    <property type="entry name" value="Competence_DNA_uptake"/>
</dbReference>
<evidence type="ECO:0000313" key="3">
    <source>
        <dbReference type="EMBL" id="PIR91531.1"/>
    </source>
</evidence>
<dbReference type="Pfam" id="PF00753">
    <property type="entry name" value="Lactamase_B"/>
    <property type="match status" value="2"/>
</dbReference>
<evidence type="ECO:0000313" key="4">
    <source>
        <dbReference type="Proteomes" id="UP000228906"/>
    </source>
</evidence>
<keyword evidence="1" id="KW-0472">Membrane</keyword>
<proteinExistence type="predicted"/>
<keyword evidence="3" id="KW-0378">Hydrolase</keyword>
<comment type="caution">
    <text evidence="3">The sequence shown here is derived from an EMBL/GenBank/DDBJ whole genome shotgun (WGS) entry which is preliminary data.</text>
</comment>
<sequence>MGDSIKADIIFVSLFLLFLANVFVWQFIFSLDGNLKVVFFDIGEGDSVFVETPQGHQILIDGGPGQRVLTKLGRAMPFWDKTIDLVISTHPDYDHLSGLVSVLERYQVKAVLWNGGLVNNTVFTNWQKDLAIEKARVWTAQSGQVIKAGVARFFVLYPLADLAGQSVEKESNSSSVVARLSYGDSDFLFTGDLPSKNEADLLDSNQNVASEVLKVAHHGSKYSSSPEFLAMVGPQLAVISCGANNTYGHPNQEVLSNLQNFAITVKRTDQLGDIKVVSDGKNLIY</sequence>
<organism evidence="3 4">
    <name type="scientific">bacterium (Candidatus Gribaldobacteria) CG10_big_fil_rev_8_21_14_0_10_41_12</name>
    <dbReference type="NCBI Taxonomy" id="2014277"/>
    <lineage>
        <taxon>Bacteria</taxon>
        <taxon>Candidatus Gribaldobacteria</taxon>
    </lineage>
</organism>
<dbReference type="InterPro" id="IPR035681">
    <property type="entry name" value="ComA-like_MBL"/>
</dbReference>
<dbReference type="CDD" id="cd07731">
    <property type="entry name" value="ComA-like_MBL-fold"/>
    <property type="match status" value="1"/>
</dbReference>
<gene>
    <name evidence="3" type="ORF">COU03_01805</name>
</gene>
<evidence type="ECO:0000259" key="2">
    <source>
        <dbReference type="SMART" id="SM00849"/>
    </source>
</evidence>
<accession>A0A2H0UXG5</accession>
<name>A0A2H0UXG5_9BACT</name>
<keyword evidence="1" id="KW-0812">Transmembrane</keyword>
<dbReference type="Gene3D" id="3.60.15.10">
    <property type="entry name" value="Ribonuclease Z/Hydroxyacylglutathione hydrolase-like"/>
    <property type="match status" value="1"/>
</dbReference>
<dbReference type="GO" id="GO:0016787">
    <property type="term" value="F:hydrolase activity"/>
    <property type="evidence" value="ECO:0007669"/>
    <property type="project" value="UniProtKB-KW"/>
</dbReference>
<dbReference type="PANTHER" id="PTHR30619">
    <property type="entry name" value="DNA INTERNALIZATION/COMPETENCE PROTEIN COMEC/REC2"/>
    <property type="match status" value="1"/>
</dbReference>
<dbReference type="Proteomes" id="UP000228906">
    <property type="component" value="Unassembled WGS sequence"/>
</dbReference>
<reference evidence="4" key="1">
    <citation type="submission" date="2017-09" db="EMBL/GenBank/DDBJ databases">
        <title>Depth-based differentiation of microbial function through sediment-hosted aquifers and enrichment of novel symbionts in the deep terrestrial subsurface.</title>
        <authorList>
            <person name="Probst A.J."/>
            <person name="Ladd B."/>
            <person name="Jarett J.K."/>
            <person name="Geller-Mcgrath D.E."/>
            <person name="Sieber C.M.K."/>
            <person name="Emerson J.B."/>
            <person name="Anantharaman K."/>
            <person name="Thomas B.C."/>
            <person name="Malmstrom R."/>
            <person name="Stieglmeier M."/>
            <person name="Klingl A."/>
            <person name="Woyke T."/>
            <person name="Ryan C.M."/>
            <person name="Banfield J.F."/>
        </authorList>
    </citation>
    <scope>NUCLEOTIDE SEQUENCE [LARGE SCALE GENOMIC DNA]</scope>
</reference>
<dbReference type="EMBL" id="PFAV01000031">
    <property type="protein sequence ID" value="PIR91531.1"/>
    <property type="molecule type" value="Genomic_DNA"/>
</dbReference>
<dbReference type="SUPFAM" id="SSF56281">
    <property type="entry name" value="Metallo-hydrolase/oxidoreductase"/>
    <property type="match status" value="1"/>
</dbReference>
<evidence type="ECO:0000256" key="1">
    <source>
        <dbReference type="SAM" id="Phobius"/>
    </source>
</evidence>
<dbReference type="InterPro" id="IPR036866">
    <property type="entry name" value="RibonucZ/Hydroxyglut_hydro"/>
</dbReference>